<dbReference type="Proteomes" id="UP001254488">
    <property type="component" value="Unassembled WGS sequence"/>
</dbReference>
<keyword evidence="2" id="KW-0732">Signal</keyword>
<dbReference type="InterPro" id="IPR050904">
    <property type="entry name" value="Adhesion/Biosynth-related"/>
</dbReference>
<feature type="domain" description="FAS1" evidence="3">
    <location>
        <begin position="58"/>
        <end position="202"/>
    </location>
</feature>
<dbReference type="PROSITE" id="PS51257">
    <property type="entry name" value="PROKAR_LIPOPROTEIN"/>
    <property type="match status" value="1"/>
</dbReference>
<evidence type="ECO:0000313" key="4">
    <source>
        <dbReference type="EMBL" id="MDT0554687.1"/>
    </source>
</evidence>
<dbReference type="RefSeq" id="WP_311331646.1">
    <property type="nucleotide sequence ID" value="NZ_JAVRHZ010000001.1"/>
</dbReference>
<feature type="coiled-coil region" evidence="1">
    <location>
        <begin position="20"/>
        <end position="60"/>
    </location>
</feature>
<dbReference type="SMART" id="SM00554">
    <property type="entry name" value="FAS1"/>
    <property type="match status" value="1"/>
</dbReference>
<protein>
    <submittedName>
        <fullName evidence="4">Fasciclin domain-containing protein</fullName>
    </submittedName>
</protein>
<name>A0ABU2YAC6_9FLAO</name>
<keyword evidence="5" id="KW-1185">Reference proteome</keyword>
<feature type="signal peptide" evidence="2">
    <location>
        <begin position="1"/>
        <end position="18"/>
    </location>
</feature>
<feature type="chain" id="PRO_5045371513" evidence="2">
    <location>
        <begin position="19"/>
        <end position="206"/>
    </location>
</feature>
<dbReference type="EMBL" id="JAVRHZ010000001">
    <property type="protein sequence ID" value="MDT0554687.1"/>
    <property type="molecule type" value="Genomic_DNA"/>
</dbReference>
<dbReference type="PANTHER" id="PTHR10900:SF77">
    <property type="entry name" value="FI19380P1"/>
    <property type="match status" value="1"/>
</dbReference>
<evidence type="ECO:0000256" key="1">
    <source>
        <dbReference type="SAM" id="Coils"/>
    </source>
</evidence>
<dbReference type="PROSITE" id="PS50213">
    <property type="entry name" value="FAS1"/>
    <property type="match status" value="1"/>
</dbReference>
<dbReference type="Pfam" id="PF02469">
    <property type="entry name" value="Fasciclin"/>
    <property type="match status" value="1"/>
</dbReference>
<organism evidence="4 5">
    <name type="scientific">Patiriisocius hiemis</name>
    <dbReference type="NCBI Taxonomy" id="3075604"/>
    <lineage>
        <taxon>Bacteria</taxon>
        <taxon>Pseudomonadati</taxon>
        <taxon>Bacteroidota</taxon>
        <taxon>Flavobacteriia</taxon>
        <taxon>Flavobacteriales</taxon>
        <taxon>Flavobacteriaceae</taxon>
        <taxon>Patiriisocius</taxon>
    </lineage>
</organism>
<accession>A0ABU2YAC6</accession>
<dbReference type="InterPro" id="IPR000782">
    <property type="entry name" value="FAS1_domain"/>
</dbReference>
<proteinExistence type="predicted"/>
<evidence type="ECO:0000259" key="3">
    <source>
        <dbReference type="PROSITE" id="PS50213"/>
    </source>
</evidence>
<sequence length="206" mass="22206">MKITKLLLSFAVVGLLFASCDDTKKKEAEAKAEAEKTEMEAKAQAEKEEAMAKAEFEKNTIAAVAMGNENFTTLVSALKAAGLAETFMGEGEFTVFAPTNDAFAKVPEATLKSLLQEENKETLQNLLKYHVVAGEWKADAVIKAIKENDNKYNVTTLQGENVVLSLKDDKVMITDANGKTSTVVMADVDASNGVIHAIDTVVMPKA</sequence>
<gene>
    <name evidence="4" type="ORF">RM538_01625</name>
</gene>
<evidence type="ECO:0000256" key="2">
    <source>
        <dbReference type="SAM" id="SignalP"/>
    </source>
</evidence>
<dbReference type="SUPFAM" id="SSF82153">
    <property type="entry name" value="FAS1 domain"/>
    <property type="match status" value="1"/>
</dbReference>
<comment type="caution">
    <text evidence="4">The sequence shown here is derived from an EMBL/GenBank/DDBJ whole genome shotgun (WGS) entry which is preliminary data.</text>
</comment>
<reference evidence="4 5" key="1">
    <citation type="submission" date="2023-09" db="EMBL/GenBank/DDBJ databases">
        <authorList>
            <person name="Rey-Velasco X."/>
        </authorList>
    </citation>
    <scope>NUCLEOTIDE SEQUENCE [LARGE SCALE GENOMIC DNA]</scope>
    <source>
        <strain evidence="4 5">W242</strain>
    </source>
</reference>
<dbReference type="Gene3D" id="2.30.180.10">
    <property type="entry name" value="FAS1 domain"/>
    <property type="match status" value="1"/>
</dbReference>
<evidence type="ECO:0000313" key="5">
    <source>
        <dbReference type="Proteomes" id="UP001254488"/>
    </source>
</evidence>
<dbReference type="InterPro" id="IPR036378">
    <property type="entry name" value="FAS1_dom_sf"/>
</dbReference>
<dbReference type="PANTHER" id="PTHR10900">
    <property type="entry name" value="PERIOSTIN-RELATED"/>
    <property type="match status" value="1"/>
</dbReference>
<keyword evidence="1" id="KW-0175">Coiled coil</keyword>